<keyword evidence="1" id="KW-0812">Transmembrane</keyword>
<dbReference type="EMBL" id="AP025226">
    <property type="protein sequence ID" value="BDB98940.1"/>
    <property type="molecule type" value="Genomic_DNA"/>
</dbReference>
<dbReference type="AlphaFoldDB" id="A0AAQ4CT09"/>
<sequence>MSVYNKKFYEELTVSILLAISTFLFLLELPFLTLVFIIVIPIAIFLLGIYRNTLYATGLEAFIVIVSVIWQSMGFISYSLSYGPGLLSNPLEYSAIYIYTILLLVMIFIILLYMVDPVNLSIGVLSSALTLTPAFFLSPILIIFPKITNKNASIYKPLLIFLSILSPLLYLNALIAGPQISFSTVAFYQLFYLSHNLRPSITSINVFISGFPPNYAYPKPIFVGYPLSKSIGLVEAIILYGIAYYLSYIISTTVMKLFVNKIYINENIRNLILYFNPAEENLILILFFIAFLLAFSAQLNGVLIGVTIFSTLILGVLFSFLSNILGSQEVIFTLRTDLQRKLQDLSVLLKKGMENLSLINISSENTERIRLKINECYNLYSSISNLVQTANERLLRNWNKEAEECVKTLSSFDETFKKILLDEINNIRNIISSANNVLKDIKLEIIIPETQLDFSSDISQVINEYKLLISNLRKSLESLYNLYMENAKAFNKLMGIEQAPLDVPNPVIRLDRGDLEGAVKIITDYWYKFDNIHRVEFKEKIDKLSKVIIELIETLSYWDNNEDYLDKLKQIVKDLENSSPSNAIHILNNLRNIMKICDEIITKVNKEIEDINKISSEYKQFEFKVPTELKLLNNLKIRQDFNTIEEYISFISDISAFLKRHIDYLKQDEQQLLIISLYPLGDYIISKLLEEDKEVYLDELPFTKPVANLYAKLYSILHNNVKYDEDKEVIKYANM</sequence>
<dbReference type="GeneID" id="68866690"/>
<dbReference type="RefSeq" id="WP_229569300.1">
    <property type="nucleotide sequence ID" value="NZ_AP025226.1"/>
</dbReference>
<protein>
    <submittedName>
        <fullName evidence="2">Uncharacterized protein</fullName>
    </submittedName>
</protein>
<evidence type="ECO:0000313" key="2">
    <source>
        <dbReference type="EMBL" id="BDB98940.1"/>
    </source>
</evidence>
<feature type="transmembrane region" description="Helical" evidence="1">
    <location>
        <begin position="301"/>
        <end position="325"/>
    </location>
</feature>
<dbReference type="Proteomes" id="UP001319921">
    <property type="component" value="Chromosome"/>
</dbReference>
<proteinExistence type="predicted"/>
<feature type="transmembrane region" description="Helical" evidence="1">
    <location>
        <begin position="54"/>
        <end position="76"/>
    </location>
</feature>
<feature type="transmembrane region" description="Helical" evidence="1">
    <location>
        <begin position="200"/>
        <end position="217"/>
    </location>
</feature>
<keyword evidence="1" id="KW-1133">Transmembrane helix</keyword>
<feature type="transmembrane region" description="Helical" evidence="1">
    <location>
        <begin position="237"/>
        <end position="259"/>
    </location>
</feature>
<keyword evidence="1" id="KW-0472">Membrane</keyword>
<dbReference type="KEGG" id="scas:SACC_19570"/>
<feature type="transmembrane region" description="Helical" evidence="1">
    <location>
        <begin position="164"/>
        <end position="188"/>
    </location>
</feature>
<evidence type="ECO:0000256" key="1">
    <source>
        <dbReference type="SAM" id="Phobius"/>
    </source>
</evidence>
<keyword evidence="3" id="KW-1185">Reference proteome</keyword>
<evidence type="ECO:0000313" key="3">
    <source>
        <dbReference type="Proteomes" id="UP001319921"/>
    </source>
</evidence>
<feature type="transmembrane region" description="Helical" evidence="1">
    <location>
        <begin position="96"/>
        <end position="115"/>
    </location>
</feature>
<accession>A0AAQ4CT09</accession>
<feature type="transmembrane region" description="Helical" evidence="1">
    <location>
        <begin position="122"/>
        <end position="144"/>
    </location>
</feature>
<organism evidence="2 3">
    <name type="scientific">Saccharolobus caldissimus</name>
    <dbReference type="NCBI Taxonomy" id="1702097"/>
    <lineage>
        <taxon>Archaea</taxon>
        <taxon>Thermoproteota</taxon>
        <taxon>Thermoprotei</taxon>
        <taxon>Sulfolobales</taxon>
        <taxon>Sulfolobaceae</taxon>
        <taxon>Saccharolobus</taxon>
    </lineage>
</organism>
<gene>
    <name evidence="2" type="ORF">SACC_19570</name>
</gene>
<reference evidence="2 3" key="1">
    <citation type="journal article" date="2022" name="Microbiol. Resour. Announc.">
        <title>Complete Genome Sequence of the Hyperthermophilic and Acidophilic Archaeon Saccharolobus caldissimus Strain HS-3T.</title>
        <authorList>
            <person name="Sakai H.D."/>
            <person name="Kurosawa N."/>
        </authorList>
    </citation>
    <scope>NUCLEOTIDE SEQUENCE [LARGE SCALE GENOMIC DNA]</scope>
    <source>
        <strain evidence="2 3">JCM32116</strain>
    </source>
</reference>
<feature type="transmembrane region" description="Helical" evidence="1">
    <location>
        <begin position="271"/>
        <end position="295"/>
    </location>
</feature>
<feature type="transmembrane region" description="Helical" evidence="1">
    <location>
        <begin position="16"/>
        <end position="47"/>
    </location>
</feature>
<name>A0AAQ4CT09_9CREN</name>